<comment type="caution">
    <text evidence="1">The sequence shown here is derived from an EMBL/GenBank/DDBJ whole genome shotgun (WGS) entry which is preliminary data.</text>
</comment>
<accession>A0A5C5GDT1</accession>
<dbReference type="Proteomes" id="UP000314011">
    <property type="component" value="Unassembled WGS sequence"/>
</dbReference>
<dbReference type="EMBL" id="VFFF01000001">
    <property type="protein sequence ID" value="TNY32932.1"/>
    <property type="molecule type" value="Genomic_DNA"/>
</dbReference>
<gene>
    <name evidence="1" type="ORF">FHY64_06545</name>
</gene>
<dbReference type="AlphaFoldDB" id="A0A5C5GDT1"/>
<protein>
    <submittedName>
        <fullName evidence="1">Uncharacterized protein</fullName>
    </submittedName>
</protein>
<reference evidence="1 2" key="1">
    <citation type="submission" date="2019-06" db="EMBL/GenBank/DDBJ databases">
        <title>Genome of new Rhodobacteraceae sp. SM1903.</title>
        <authorList>
            <person name="Ren X."/>
        </authorList>
    </citation>
    <scope>NUCLEOTIDE SEQUENCE [LARGE SCALE GENOMIC DNA]</scope>
    <source>
        <strain evidence="1 2">SM1903</strain>
    </source>
</reference>
<evidence type="ECO:0000313" key="1">
    <source>
        <dbReference type="EMBL" id="TNY32932.1"/>
    </source>
</evidence>
<name>A0A5C5GDT1_9RHOB</name>
<keyword evidence="2" id="KW-1185">Reference proteome</keyword>
<proteinExistence type="predicted"/>
<sequence length="90" mass="10354">MKLSPRSEALAYRIWGHCTPIGWNCTMREVAEALEEDRSRISSIANKKGWSDRFRRSGRHMHFRGDDPPTTTHGMLLRIDEELENLGGDV</sequence>
<dbReference type="OrthoDB" id="7873485at2"/>
<dbReference type="RefSeq" id="WP_140193616.1">
    <property type="nucleotide sequence ID" value="NZ_CP065915.1"/>
</dbReference>
<evidence type="ECO:0000313" key="2">
    <source>
        <dbReference type="Proteomes" id="UP000314011"/>
    </source>
</evidence>
<organism evidence="1 2">
    <name type="scientific">Pelagovum pacificum</name>
    <dbReference type="NCBI Taxonomy" id="2588711"/>
    <lineage>
        <taxon>Bacteria</taxon>
        <taxon>Pseudomonadati</taxon>
        <taxon>Pseudomonadota</taxon>
        <taxon>Alphaproteobacteria</taxon>
        <taxon>Rhodobacterales</taxon>
        <taxon>Paracoccaceae</taxon>
        <taxon>Pelagovum</taxon>
    </lineage>
</organism>